<feature type="region of interest" description="Disordered" evidence="1">
    <location>
        <begin position="27"/>
        <end position="63"/>
    </location>
</feature>
<dbReference type="PaxDb" id="3708-A0A078JEZ0"/>
<evidence type="ECO:0000256" key="1">
    <source>
        <dbReference type="SAM" id="MobiDB-lite"/>
    </source>
</evidence>
<reference evidence="3" key="2">
    <citation type="submission" date="2014-06" db="EMBL/GenBank/DDBJ databases">
        <authorList>
            <person name="Genoscope - CEA"/>
        </authorList>
    </citation>
    <scope>NUCLEOTIDE SEQUENCE</scope>
</reference>
<evidence type="ECO:0000313" key="2">
    <source>
        <dbReference type="EMBL" id="CAF2003445.1"/>
    </source>
</evidence>
<dbReference type="AlphaFoldDB" id="A0A078JEZ0"/>
<sequence>MMEELRGKLGICEEFGDGGLEIDVRERRGEPFNEDGKFGGSGGSGGSGGGSTREVNRRRWRLV</sequence>
<organism evidence="3 4">
    <name type="scientific">Brassica napus</name>
    <name type="common">Rape</name>
    <dbReference type="NCBI Taxonomy" id="3708"/>
    <lineage>
        <taxon>Eukaryota</taxon>
        <taxon>Viridiplantae</taxon>
        <taxon>Streptophyta</taxon>
        <taxon>Embryophyta</taxon>
        <taxon>Tracheophyta</taxon>
        <taxon>Spermatophyta</taxon>
        <taxon>Magnoliopsida</taxon>
        <taxon>eudicotyledons</taxon>
        <taxon>Gunneridae</taxon>
        <taxon>Pentapetalae</taxon>
        <taxon>rosids</taxon>
        <taxon>malvids</taxon>
        <taxon>Brassicales</taxon>
        <taxon>Brassicaceae</taxon>
        <taxon>Brassiceae</taxon>
        <taxon>Brassica</taxon>
    </lineage>
</organism>
<dbReference type="Gramene" id="CDY66158">
    <property type="protein sequence ID" value="CDY66158"/>
    <property type="gene ID" value="GSBRNA2T00052190001"/>
</dbReference>
<dbReference type="OMA" id="ICEEFGD"/>
<reference evidence="2" key="3">
    <citation type="submission" date="2021-01" db="EMBL/GenBank/DDBJ databases">
        <authorList>
            <consortium name="Genoscope - CEA"/>
            <person name="William W."/>
        </authorList>
    </citation>
    <scope>NUCLEOTIDE SEQUENCE</scope>
</reference>
<evidence type="ECO:0000313" key="4">
    <source>
        <dbReference type="Proteomes" id="UP000028999"/>
    </source>
</evidence>
<accession>A0A078JEZ0</accession>
<name>A0A078JEZ0_BRANA</name>
<dbReference type="Proteomes" id="UP000028999">
    <property type="component" value="Unassembled WGS sequence"/>
</dbReference>
<reference evidence="3 4" key="1">
    <citation type="journal article" date="2014" name="Science">
        <title>Plant genetics. Early allopolyploid evolution in the post-Neolithic Brassica napus oilseed genome.</title>
        <authorList>
            <person name="Chalhoub B."/>
            <person name="Denoeud F."/>
            <person name="Liu S."/>
            <person name="Parkin I.A."/>
            <person name="Tang H."/>
            <person name="Wang X."/>
            <person name="Chiquet J."/>
            <person name="Belcram H."/>
            <person name="Tong C."/>
            <person name="Samans B."/>
            <person name="Correa M."/>
            <person name="Da Silva C."/>
            <person name="Just J."/>
            <person name="Falentin C."/>
            <person name="Koh C.S."/>
            <person name="Le Clainche I."/>
            <person name="Bernard M."/>
            <person name="Bento P."/>
            <person name="Noel B."/>
            <person name="Labadie K."/>
            <person name="Alberti A."/>
            <person name="Charles M."/>
            <person name="Arnaud D."/>
            <person name="Guo H."/>
            <person name="Daviaud C."/>
            <person name="Alamery S."/>
            <person name="Jabbari K."/>
            <person name="Zhao M."/>
            <person name="Edger P.P."/>
            <person name="Chelaifa H."/>
            <person name="Tack D."/>
            <person name="Lassalle G."/>
            <person name="Mestiri I."/>
            <person name="Schnel N."/>
            <person name="Le Paslier M.C."/>
            <person name="Fan G."/>
            <person name="Renault V."/>
            <person name="Bayer P.E."/>
            <person name="Golicz A.A."/>
            <person name="Manoli S."/>
            <person name="Lee T.H."/>
            <person name="Thi V.H."/>
            <person name="Chalabi S."/>
            <person name="Hu Q."/>
            <person name="Fan C."/>
            <person name="Tollenaere R."/>
            <person name="Lu Y."/>
            <person name="Battail C."/>
            <person name="Shen J."/>
            <person name="Sidebottom C.H."/>
            <person name="Wang X."/>
            <person name="Canaguier A."/>
            <person name="Chauveau A."/>
            <person name="Berard A."/>
            <person name="Deniot G."/>
            <person name="Guan M."/>
            <person name="Liu Z."/>
            <person name="Sun F."/>
            <person name="Lim Y.P."/>
            <person name="Lyons E."/>
            <person name="Town C.D."/>
            <person name="Bancroft I."/>
            <person name="Wang X."/>
            <person name="Meng J."/>
            <person name="Ma J."/>
            <person name="Pires J.C."/>
            <person name="King G.J."/>
            <person name="Brunel D."/>
            <person name="Delourme R."/>
            <person name="Renard M."/>
            <person name="Aury J.M."/>
            <person name="Adams K.L."/>
            <person name="Batley J."/>
            <person name="Snowdon R.J."/>
            <person name="Tost J."/>
            <person name="Edwards D."/>
            <person name="Zhou Y."/>
            <person name="Hua W."/>
            <person name="Sharpe A.G."/>
            <person name="Paterson A.H."/>
            <person name="Guan C."/>
            <person name="Wincker P."/>
        </authorList>
    </citation>
    <scope>NUCLEOTIDE SEQUENCE [LARGE SCALE GENOMIC DNA]</scope>
    <source>
        <strain evidence="4">cv. Darmor-bzh</strain>
    </source>
</reference>
<dbReference type="Gramene" id="CDX83605">
    <property type="protein sequence ID" value="CDX83605"/>
    <property type="gene ID" value="GSBRNA2T00139264001"/>
</dbReference>
<dbReference type="EMBL" id="HG994371">
    <property type="protein sequence ID" value="CAF2003445.1"/>
    <property type="molecule type" value="Genomic_DNA"/>
</dbReference>
<protein>
    <submittedName>
        <fullName evidence="2">(rape) hypothetical protein</fullName>
    </submittedName>
    <submittedName>
        <fullName evidence="3">BnaCnng49670D protein</fullName>
    </submittedName>
</protein>
<dbReference type="EMBL" id="LK035112">
    <property type="protein sequence ID" value="CDY66158.1"/>
    <property type="molecule type" value="Genomic_DNA"/>
</dbReference>
<keyword evidence="4" id="KW-1185">Reference proteome</keyword>
<feature type="compositionally biased region" description="Gly residues" evidence="1">
    <location>
        <begin position="38"/>
        <end position="51"/>
    </location>
</feature>
<evidence type="ECO:0000313" key="3">
    <source>
        <dbReference type="EMBL" id="CDY66158.1"/>
    </source>
</evidence>
<dbReference type="Proteomes" id="UP001295469">
    <property type="component" value="Chromosome C07"/>
</dbReference>
<proteinExistence type="predicted"/>
<feature type="compositionally biased region" description="Basic and acidic residues" evidence="1">
    <location>
        <begin position="27"/>
        <end position="37"/>
    </location>
</feature>
<gene>
    <name evidence="3" type="primary">BnaCnng49670D</name>
    <name evidence="2" type="ORF">DARMORV10_C07P35290.1</name>
    <name evidence="3" type="ORF">GSBRNA2T00052190001</name>
</gene>